<gene>
    <name evidence="1" type="ORF">NUW58_g8933</name>
</gene>
<accession>A0ACC1N371</accession>
<protein>
    <submittedName>
        <fullName evidence="1">Uncharacterized protein</fullName>
    </submittedName>
</protein>
<comment type="caution">
    <text evidence="1">The sequence shown here is derived from an EMBL/GenBank/DDBJ whole genome shotgun (WGS) entry which is preliminary data.</text>
</comment>
<sequence>MLRFFRLRRNIFSLGARVNPRRPIQPEVVRIQRVKFRWRRPKVSEVLVPLGACYVFYEILTRALVVLIDEADIELTEEERKELEEDEDEPIFIPFPGFTYSVEPPPYQGTDPEWRAYIRVSQNRELLASIRGGLAEMARLAVAKHPRLGARKGQDVRISKYWLDVQYPLRPPPTFVRKGLSLGGGDGITWTEQPVDSVAFFWTRQALWPSAVSLSFWSFTSALLTQNAMTVARFFGYEPPSDGLANMKQAMERVQQQLKKAPPLPSQGRTGEGSATSSLPPVDERSAGSTRTPETMSTGAGMDNALPTVPSAKDMYMIRATQEHTSGPWASFKRSLAQKWRPAPAYPPRGSIRVSGLVEVNTSQAMFTVDCMAWWDPQTEQFDPKTVVLQLRAIRPRLQNPLRTWNQEALMSWRQSIGCYDYLPLLDLGVLRRELNRRGIPKRAQTTDDSNSFVLEVAMMAKRLARMHVADVQLDEGDVYA</sequence>
<evidence type="ECO:0000313" key="2">
    <source>
        <dbReference type="Proteomes" id="UP001143856"/>
    </source>
</evidence>
<dbReference type="EMBL" id="JAPDGR010002946">
    <property type="protein sequence ID" value="KAJ2973453.1"/>
    <property type="molecule type" value="Genomic_DNA"/>
</dbReference>
<reference evidence="1" key="1">
    <citation type="submission" date="2022-10" db="EMBL/GenBank/DDBJ databases">
        <title>Genome Sequence of Xylaria curta.</title>
        <authorList>
            <person name="Buettner E."/>
        </authorList>
    </citation>
    <scope>NUCLEOTIDE SEQUENCE</scope>
    <source>
        <strain evidence="1">Babe10</strain>
    </source>
</reference>
<evidence type="ECO:0000313" key="1">
    <source>
        <dbReference type="EMBL" id="KAJ2973453.1"/>
    </source>
</evidence>
<name>A0ACC1N371_9PEZI</name>
<organism evidence="1 2">
    <name type="scientific">Xylaria curta</name>
    <dbReference type="NCBI Taxonomy" id="42375"/>
    <lineage>
        <taxon>Eukaryota</taxon>
        <taxon>Fungi</taxon>
        <taxon>Dikarya</taxon>
        <taxon>Ascomycota</taxon>
        <taxon>Pezizomycotina</taxon>
        <taxon>Sordariomycetes</taxon>
        <taxon>Xylariomycetidae</taxon>
        <taxon>Xylariales</taxon>
        <taxon>Xylariaceae</taxon>
        <taxon>Xylaria</taxon>
    </lineage>
</organism>
<keyword evidence="2" id="KW-1185">Reference proteome</keyword>
<proteinExistence type="predicted"/>
<dbReference type="Proteomes" id="UP001143856">
    <property type="component" value="Unassembled WGS sequence"/>
</dbReference>